<dbReference type="RefSeq" id="WP_345330359.1">
    <property type="nucleotide sequence ID" value="NZ_BAAAVH010000111.1"/>
</dbReference>
<keyword evidence="3" id="KW-1185">Reference proteome</keyword>
<comment type="caution">
    <text evidence="2">The sequence shown here is derived from an EMBL/GenBank/DDBJ whole genome shotgun (WGS) entry which is preliminary data.</text>
</comment>
<dbReference type="Proteomes" id="UP001596067">
    <property type="component" value="Unassembled WGS sequence"/>
</dbReference>
<evidence type="ECO:0000313" key="2">
    <source>
        <dbReference type="EMBL" id="MFC5888722.1"/>
    </source>
</evidence>
<organism evidence="2 3">
    <name type="scientific">Kitasatospora aburaviensis</name>
    <dbReference type="NCBI Taxonomy" id="67265"/>
    <lineage>
        <taxon>Bacteria</taxon>
        <taxon>Bacillati</taxon>
        <taxon>Actinomycetota</taxon>
        <taxon>Actinomycetes</taxon>
        <taxon>Kitasatosporales</taxon>
        <taxon>Streptomycetaceae</taxon>
        <taxon>Kitasatospora</taxon>
    </lineage>
</organism>
<evidence type="ECO:0000313" key="3">
    <source>
        <dbReference type="Proteomes" id="UP001596067"/>
    </source>
</evidence>
<sequence length="74" mass="7831">MSSNPNTVADPDGVDHPAAVEAALQHQQQVDEADAARRQQLDDQAAALTQDDEQPEPAAPAPLADAALDYEIEL</sequence>
<accession>A0ABW1F2V7</accession>
<reference evidence="3" key="1">
    <citation type="journal article" date="2019" name="Int. J. Syst. Evol. Microbiol.">
        <title>The Global Catalogue of Microorganisms (GCM) 10K type strain sequencing project: providing services to taxonomists for standard genome sequencing and annotation.</title>
        <authorList>
            <consortium name="The Broad Institute Genomics Platform"/>
            <consortium name="The Broad Institute Genome Sequencing Center for Infectious Disease"/>
            <person name="Wu L."/>
            <person name="Ma J."/>
        </authorList>
    </citation>
    <scope>NUCLEOTIDE SEQUENCE [LARGE SCALE GENOMIC DNA]</scope>
    <source>
        <strain evidence="3">CGMCC 4.1469</strain>
    </source>
</reference>
<proteinExistence type="predicted"/>
<protein>
    <submittedName>
        <fullName evidence="2">Uncharacterized protein</fullName>
    </submittedName>
</protein>
<evidence type="ECO:0000256" key="1">
    <source>
        <dbReference type="SAM" id="MobiDB-lite"/>
    </source>
</evidence>
<name>A0ABW1F2V7_9ACTN</name>
<feature type="region of interest" description="Disordered" evidence="1">
    <location>
        <begin position="26"/>
        <end position="74"/>
    </location>
</feature>
<dbReference type="EMBL" id="JBHSOD010000044">
    <property type="protein sequence ID" value="MFC5888722.1"/>
    <property type="molecule type" value="Genomic_DNA"/>
</dbReference>
<gene>
    <name evidence="2" type="ORF">ACFP0N_27520</name>
</gene>